<keyword evidence="1" id="KW-1133">Transmembrane helix</keyword>
<keyword evidence="3" id="KW-1185">Reference proteome</keyword>
<proteinExistence type="predicted"/>
<dbReference type="Proteomes" id="UP001596012">
    <property type="component" value="Unassembled WGS sequence"/>
</dbReference>
<comment type="caution">
    <text evidence="2">The sequence shown here is derived from an EMBL/GenBank/DDBJ whole genome shotgun (WGS) entry which is preliminary data.</text>
</comment>
<organism evidence="2 3">
    <name type="scientific">Streptomyces xiangluensis</name>
    <dbReference type="NCBI Taxonomy" id="2665720"/>
    <lineage>
        <taxon>Bacteria</taxon>
        <taxon>Bacillati</taxon>
        <taxon>Actinomycetota</taxon>
        <taxon>Actinomycetes</taxon>
        <taxon>Kitasatosporales</taxon>
        <taxon>Streptomycetaceae</taxon>
        <taxon>Streptomyces</taxon>
    </lineage>
</organism>
<accession>A0ABV8YYH3</accession>
<keyword evidence="1" id="KW-0812">Transmembrane</keyword>
<name>A0ABV8YYH3_9ACTN</name>
<evidence type="ECO:0000256" key="1">
    <source>
        <dbReference type="SAM" id="Phobius"/>
    </source>
</evidence>
<dbReference type="EMBL" id="JBHSFG010000055">
    <property type="protein sequence ID" value="MFC4468963.1"/>
    <property type="molecule type" value="Genomic_DNA"/>
</dbReference>
<dbReference type="RefSeq" id="WP_386347188.1">
    <property type="nucleotide sequence ID" value="NZ_JBHSFG010000055.1"/>
</dbReference>
<evidence type="ECO:0000313" key="2">
    <source>
        <dbReference type="EMBL" id="MFC4468963.1"/>
    </source>
</evidence>
<protein>
    <submittedName>
        <fullName evidence="2">Uncharacterized protein</fullName>
    </submittedName>
</protein>
<evidence type="ECO:0000313" key="3">
    <source>
        <dbReference type="Proteomes" id="UP001596012"/>
    </source>
</evidence>
<feature type="transmembrane region" description="Helical" evidence="1">
    <location>
        <begin position="211"/>
        <end position="234"/>
    </location>
</feature>
<sequence>MIGIIISAFSSFVALGALVVSFLAHRHQVARGVALDVQERALEAREQEADRRERRMQASMIEIRHSSTGSPLHDGWVTHRLEILNPSNQPITDLSATCNGEAVADVSGSINSGSTRAFPLPPPESGVPAYMVLQYVTVFFTDAAGMRWRRDGTGGLWRGVLMPDGEWRWTDREDPVITPSMANDFTVGPGGGIPDWAALADADTPRQRSALLFWGVVAAFVAVLALVAVLLHGWPAGSSASGGPSVYECVQRTCR</sequence>
<keyword evidence="1" id="KW-0472">Membrane</keyword>
<gene>
    <name evidence="2" type="ORF">ACFPH6_31335</name>
</gene>
<feature type="transmembrane region" description="Helical" evidence="1">
    <location>
        <begin position="6"/>
        <end position="24"/>
    </location>
</feature>
<reference evidence="3" key="1">
    <citation type="journal article" date="2019" name="Int. J. Syst. Evol. Microbiol.">
        <title>The Global Catalogue of Microorganisms (GCM) 10K type strain sequencing project: providing services to taxonomists for standard genome sequencing and annotation.</title>
        <authorList>
            <consortium name="The Broad Institute Genomics Platform"/>
            <consortium name="The Broad Institute Genome Sequencing Center for Infectious Disease"/>
            <person name="Wu L."/>
            <person name="Ma J."/>
        </authorList>
    </citation>
    <scope>NUCLEOTIDE SEQUENCE [LARGE SCALE GENOMIC DNA]</scope>
    <source>
        <strain evidence="3">DT43</strain>
    </source>
</reference>